<reference evidence="1" key="1">
    <citation type="submission" date="2022-06" db="EMBL/GenBank/DDBJ databases">
        <authorList>
            <person name="Dietemann V."/>
            <person name="Ory F."/>
            <person name="Dainat B."/>
            <person name="Oberhansli S."/>
        </authorList>
    </citation>
    <scope>NUCLEOTIDE SEQUENCE</scope>
    <source>
        <strain evidence="1">Ena-SAMPLE-TAB-26-04-2022-14:26:32:270-5432</strain>
    </source>
</reference>
<organism evidence="1 2">
    <name type="scientific">Paenibacillus melissococcoides</name>
    <dbReference type="NCBI Taxonomy" id="2912268"/>
    <lineage>
        <taxon>Bacteria</taxon>
        <taxon>Bacillati</taxon>
        <taxon>Bacillota</taxon>
        <taxon>Bacilli</taxon>
        <taxon>Bacillales</taxon>
        <taxon>Paenibacillaceae</taxon>
        <taxon>Paenibacillus</taxon>
    </lineage>
</organism>
<evidence type="ECO:0000313" key="2">
    <source>
        <dbReference type="Proteomes" id="UP001154322"/>
    </source>
</evidence>
<dbReference type="EMBL" id="CALYLO010000002">
    <property type="protein sequence ID" value="CAH8244492.1"/>
    <property type="molecule type" value="Genomic_DNA"/>
</dbReference>
<protein>
    <submittedName>
        <fullName evidence="1">Uncharacterized protein</fullName>
    </submittedName>
</protein>
<proteinExistence type="predicted"/>
<name>A0ABN8U0Q3_9BACL</name>
<gene>
    <name evidence="1" type="ORF">WJ0W_001727</name>
</gene>
<dbReference type="Proteomes" id="UP001154322">
    <property type="component" value="Unassembled WGS sequence"/>
</dbReference>
<evidence type="ECO:0000313" key="1">
    <source>
        <dbReference type="EMBL" id="CAH8244492.1"/>
    </source>
</evidence>
<sequence length="116" mass="13143">MSPHPEELLHIYIILGPFAPSRSETGEIAAVLQDSLSTEVVHIELLYLSRLLLTESACLKKSCGFQAVGTPFFTKGWRLSIYRIKTWHSDQSVLNPFFLLRDESKWSAEKSLGLSY</sequence>
<keyword evidence="2" id="KW-1185">Reference proteome</keyword>
<comment type="caution">
    <text evidence="1">The sequence shown here is derived from an EMBL/GenBank/DDBJ whole genome shotgun (WGS) entry which is preliminary data.</text>
</comment>
<accession>A0ABN8U0Q3</accession>